<evidence type="ECO:0000256" key="2">
    <source>
        <dbReference type="SAM" id="SignalP"/>
    </source>
</evidence>
<organism evidence="4">
    <name type="scientific">Magallana gigas</name>
    <name type="common">Pacific oyster</name>
    <name type="synonym">Crassostrea gigas</name>
    <dbReference type="NCBI Taxonomy" id="29159"/>
    <lineage>
        <taxon>Eukaryota</taxon>
        <taxon>Metazoa</taxon>
        <taxon>Spiralia</taxon>
        <taxon>Lophotrochozoa</taxon>
        <taxon>Mollusca</taxon>
        <taxon>Bivalvia</taxon>
        <taxon>Autobranchia</taxon>
        <taxon>Pteriomorphia</taxon>
        <taxon>Ostreida</taxon>
        <taxon>Ostreoidea</taxon>
        <taxon>Ostreidae</taxon>
        <taxon>Magallana</taxon>
    </lineage>
</organism>
<gene>
    <name evidence="4" type="primary">defs</name>
</gene>
<dbReference type="GO" id="GO:0006952">
    <property type="term" value="P:defense response"/>
    <property type="evidence" value="ECO:0007669"/>
    <property type="project" value="InterPro"/>
</dbReference>
<evidence type="ECO:0000256" key="1">
    <source>
        <dbReference type="ARBA" id="ARBA00023157"/>
    </source>
</evidence>
<proteinExistence type="evidence at transcript level"/>
<dbReference type="EMBL" id="FJ669324">
    <property type="protein sequence ID" value="ACQ76259.1"/>
    <property type="molecule type" value="mRNA"/>
</dbReference>
<protein>
    <submittedName>
        <fullName evidence="4">Defensin</fullName>
    </submittedName>
</protein>
<keyword evidence="1" id="KW-1015">Disulfide bond</keyword>
<name>C4NY93_MAGGI</name>
<accession>C4NY93</accession>
<feature type="signal peptide" evidence="2">
    <location>
        <begin position="1"/>
        <end position="22"/>
    </location>
</feature>
<evidence type="ECO:0000313" key="5">
    <source>
        <dbReference type="EMBL" id="ACQ76259.1"/>
    </source>
</evidence>
<dbReference type="Gene3D" id="3.30.30.10">
    <property type="entry name" value="Knottin, scorpion toxin-like"/>
    <property type="match status" value="1"/>
</dbReference>
<feature type="chain" id="PRO_5010960668" evidence="2">
    <location>
        <begin position="23"/>
        <end position="73"/>
    </location>
</feature>
<dbReference type="EMBL" id="FJ669323">
    <property type="protein sequence ID" value="ACQ76258.1"/>
    <property type="molecule type" value="mRNA"/>
</dbReference>
<dbReference type="InterPro" id="IPR036574">
    <property type="entry name" value="Scorpion_toxin-like_sf"/>
</dbReference>
<dbReference type="AlphaFoldDB" id="C4NY93"/>
<sequence length="73" mass="7851">MKVFVLLTLAVLLMVSADMAFAGFGCPGNQLKCNNHCKSISCRAGYCDAATLWLRCTCTDCNGNVNKEVKISS</sequence>
<feature type="domain" description="Invertebrate defensins family profile" evidence="3">
    <location>
        <begin position="23"/>
        <end position="60"/>
    </location>
</feature>
<dbReference type="SUPFAM" id="SSF57095">
    <property type="entry name" value="Scorpion toxin-like"/>
    <property type="match status" value="1"/>
</dbReference>
<dbReference type="PROSITE" id="PS51378">
    <property type="entry name" value="INVERT_DEFENSINS"/>
    <property type="match status" value="1"/>
</dbReference>
<reference evidence="4" key="1">
    <citation type="journal article" date="2010" name="BMC Evol. Biol.">
        <title>Molecular diversity of antimicrobial effectors in the oyster Crassostrea gigas.</title>
        <authorList>
            <person name="Schmitt P."/>
            <person name="Gueguen Y."/>
            <person name="Desmarais E."/>
            <person name="Bachere E."/>
            <person name="de Lorgeril J."/>
        </authorList>
    </citation>
    <scope>NUCLEOTIDE SEQUENCE</scope>
    <source>
        <strain evidence="5">M217</strain>
        <strain evidence="4">M23</strain>
    </source>
</reference>
<evidence type="ECO:0000313" key="4">
    <source>
        <dbReference type="EMBL" id="ACQ76258.1"/>
    </source>
</evidence>
<evidence type="ECO:0000259" key="3">
    <source>
        <dbReference type="PROSITE" id="PS51378"/>
    </source>
</evidence>
<dbReference type="InterPro" id="IPR001542">
    <property type="entry name" value="Defensin_invertebrate/fungal"/>
</dbReference>
<keyword evidence="2" id="KW-0732">Signal</keyword>